<dbReference type="Pfam" id="PF16655">
    <property type="entry name" value="PhoD_N"/>
    <property type="match status" value="1"/>
</dbReference>
<dbReference type="RefSeq" id="WP_377067772.1">
    <property type="nucleotide sequence ID" value="NZ_JBHSJJ010000016.1"/>
</dbReference>
<feature type="domain" description="Phospholipase D N-terminal" evidence="2">
    <location>
        <begin position="37"/>
        <end position="141"/>
    </location>
</feature>
<dbReference type="PROSITE" id="PS51257">
    <property type="entry name" value="PROKAR_LIPOPROTEIN"/>
    <property type="match status" value="1"/>
</dbReference>
<dbReference type="Gene3D" id="3.60.21.70">
    <property type="entry name" value="PhoD-like phosphatase"/>
    <property type="match status" value="1"/>
</dbReference>
<evidence type="ECO:0000259" key="2">
    <source>
        <dbReference type="Pfam" id="PF16655"/>
    </source>
</evidence>
<comment type="caution">
    <text evidence="3">The sequence shown here is derived from an EMBL/GenBank/DDBJ whole genome shotgun (WGS) entry which is preliminary data.</text>
</comment>
<dbReference type="InterPro" id="IPR038607">
    <property type="entry name" value="PhoD-like_sf"/>
</dbReference>
<dbReference type="InterPro" id="IPR052900">
    <property type="entry name" value="Phospholipid_Metab_Enz"/>
</dbReference>
<dbReference type="InterPro" id="IPR018946">
    <property type="entry name" value="PhoD-like_MPP"/>
</dbReference>
<organism evidence="3 4">
    <name type="scientific">Negadavirga shengliensis</name>
    <dbReference type="NCBI Taxonomy" id="1389218"/>
    <lineage>
        <taxon>Bacteria</taxon>
        <taxon>Pseudomonadati</taxon>
        <taxon>Bacteroidota</taxon>
        <taxon>Cytophagia</taxon>
        <taxon>Cytophagales</taxon>
        <taxon>Cyclobacteriaceae</taxon>
        <taxon>Negadavirga</taxon>
    </lineage>
</organism>
<keyword evidence="4" id="KW-1185">Reference proteome</keyword>
<evidence type="ECO:0000313" key="4">
    <source>
        <dbReference type="Proteomes" id="UP001595818"/>
    </source>
</evidence>
<reference evidence="4" key="1">
    <citation type="journal article" date="2019" name="Int. J. Syst. Evol. Microbiol.">
        <title>The Global Catalogue of Microorganisms (GCM) 10K type strain sequencing project: providing services to taxonomists for standard genome sequencing and annotation.</title>
        <authorList>
            <consortium name="The Broad Institute Genomics Platform"/>
            <consortium name="The Broad Institute Genome Sequencing Center for Infectious Disease"/>
            <person name="Wu L."/>
            <person name="Ma J."/>
        </authorList>
    </citation>
    <scope>NUCLEOTIDE SEQUENCE [LARGE SCALE GENOMIC DNA]</scope>
    <source>
        <strain evidence="4">CGMCC 4.7466</strain>
    </source>
</reference>
<evidence type="ECO:0000313" key="3">
    <source>
        <dbReference type="EMBL" id="MFC4874174.1"/>
    </source>
</evidence>
<evidence type="ECO:0000259" key="1">
    <source>
        <dbReference type="Pfam" id="PF09423"/>
    </source>
</evidence>
<dbReference type="PANTHER" id="PTHR43606:SF1">
    <property type="entry name" value="PHOD-LIKE PHOSPHATASE METALLOPHOSPHATASE DOMAIN-CONTAINING PROTEIN"/>
    <property type="match status" value="1"/>
</dbReference>
<accession>A0ABV9T6D4</accession>
<dbReference type="InterPro" id="IPR029052">
    <property type="entry name" value="Metallo-depent_PP-like"/>
</dbReference>
<dbReference type="InterPro" id="IPR032093">
    <property type="entry name" value="PhoD_N"/>
</dbReference>
<name>A0ABV9T6D4_9BACT</name>
<gene>
    <name evidence="3" type="ORF">ACFPFU_20890</name>
</gene>
<dbReference type="Proteomes" id="UP001595818">
    <property type="component" value="Unassembled WGS sequence"/>
</dbReference>
<dbReference type="EMBL" id="JBHSJJ010000016">
    <property type="protein sequence ID" value="MFC4874174.1"/>
    <property type="molecule type" value="Genomic_DNA"/>
</dbReference>
<proteinExistence type="predicted"/>
<protein>
    <submittedName>
        <fullName evidence="3">Alkaline phosphatase D family protein</fullName>
    </submittedName>
</protein>
<dbReference type="SUPFAM" id="SSF56300">
    <property type="entry name" value="Metallo-dependent phosphatases"/>
    <property type="match status" value="1"/>
</dbReference>
<dbReference type="Gene3D" id="2.60.40.380">
    <property type="entry name" value="Purple acid phosphatase-like, N-terminal"/>
    <property type="match status" value="1"/>
</dbReference>
<dbReference type="Pfam" id="PF09423">
    <property type="entry name" value="PhoD"/>
    <property type="match status" value="1"/>
</dbReference>
<sequence length="502" mass="57000">MKFSLSTILFFSINAILSSGCQTNPNKPPNIHLHYLMAGEPMQESIIFQARLAASDTIVYEDVHDPALLMATDLEGKAGKLRFEYGTDPQLRNAQQSPWIAVTSGGDFIGKYKATGLAPGTNYYYRVRYGQEEENSLTGQIQSFRTLPAKDAESEISFVMVTGSHLARFYLGGGFGKASSQGTEAYQGEDKYEGFHGFESILAKEPDFFIGNGDNVYYDHPEDHRVKSLEEMRAMWHRQFFMPRIRRMFSKIPIYWMKDDHDHRFDDSDTTAVHPRYGSEPSNELGIKTFLEQVPIADPEDINPLTYRTVRVNKYLQLWMVEGRDYRSPNEWPDGPEKTIWGEEQKQWLKQTLSESDATYKILVTPTPMVGPDGAGKKDNHTNPDGFLTEGTAFFNWLLANDFDKDSFFIITGDRHWQYHSIHPTGFQEFSCGAMVDQNSRLGVDPGSENSNDPQGLIIQPYTSEVPSGGFLRVKVSPDKNAPKISFEFYDEYGQAHYTYGI</sequence>
<feature type="domain" description="PhoD-like phosphatase metallophosphatase" evidence="1">
    <location>
        <begin position="192"/>
        <end position="434"/>
    </location>
</feature>
<dbReference type="PANTHER" id="PTHR43606">
    <property type="entry name" value="PHOSPHATASE, PUTATIVE (AFU_ORTHOLOGUE AFUA_6G08710)-RELATED"/>
    <property type="match status" value="1"/>
</dbReference>